<comment type="subunit">
    <text evidence="2">Homotetramer.</text>
</comment>
<dbReference type="InterPro" id="IPR012340">
    <property type="entry name" value="NA-bd_OB-fold"/>
</dbReference>
<protein>
    <recommendedName>
        <fullName evidence="2 3">Single-stranded DNA-binding protein</fullName>
        <shortName evidence="2">SSB</shortName>
    </recommendedName>
</protein>
<keyword evidence="2" id="KW-0233">DNA recombination</keyword>
<comment type="function">
    <text evidence="2">Plays an important role in DNA replication, recombination and repair. Binds to ssDNA and to an array of partner proteins to recruit them to their sites of action during DNA metabolism.</text>
</comment>
<dbReference type="Proteomes" id="UP000547209">
    <property type="component" value="Unassembled WGS sequence"/>
</dbReference>
<feature type="short sequence motif" description="Important for interaction with partner proteins" evidence="2">
    <location>
        <begin position="124"/>
        <end position="129"/>
    </location>
</feature>
<dbReference type="GO" id="GO:0006310">
    <property type="term" value="P:DNA recombination"/>
    <property type="evidence" value="ECO:0007669"/>
    <property type="project" value="UniProtKB-UniRule"/>
</dbReference>
<dbReference type="PIRSF" id="PIRSF002070">
    <property type="entry name" value="SSB"/>
    <property type="match status" value="1"/>
</dbReference>
<evidence type="ECO:0000313" key="6">
    <source>
        <dbReference type="Proteomes" id="UP000547209"/>
    </source>
</evidence>
<dbReference type="Pfam" id="PF00436">
    <property type="entry name" value="SSB"/>
    <property type="match status" value="1"/>
</dbReference>
<keyword evidence="6" id="KW-1185">Reference proteome</keyword>
<keyword evidence="2" id="KW-0227">DNA damage</keyword>
<dbReference type="InterPro" id="IPR011344">
    <property type="entry name" value="ssDNA-bd"/>
</dbReference>
<sequence>MNRIVLIGRAAKDWELRYTGTGTGIANGVIAVDRQVSQGKEKEADFINLVAFKQTAETCANYIKKGHRFAVEGRLQVRSYDNNEGRKVWVSEVLVDRIEFLEPKQQGSQNQTEGRHSTPPPIDDDDLPF</sequence>
<dbReference type="GO" id="GO:0009295">
    <property type="term" value="C:nucleoid"/>
    <property type="evidence" value="ECO:0007669"/>
    <property type="project" value="TreeGrafter"/>
</dbReference>
<proteinExistence type="inferred from homology"/>
<dbReference type="InterPro" id="IPR000424">
    <property type="entry name" value="Primosome_PriB/ssb"/>
</dbReference>
<evidence type="ECO:0000256" key="4">
    <source>
        <dbReference type="SAM" id="MobiDB-lite"/>
    </source>
</evidence>
<reference evidence="5 6" key="1">
    <citation type="submission" date="2020-08" db="EMBL/GenBank/DDBJ databases">
        <title>Cohnella phylogeny.</title>
        <authorList>
            <person name="Dunlap C."/>
        </authorList>
    </citation>
    <scope>NUCLEOTIDE SEQUENCE [LARGE SCALE GENOMIC DNA]</scope>
    <source>
        <strain evidence="5 6">DSM 28246</strain>
    </source>
</reference>
<dbReference type="Gene3D" id="2.40.50.140">
    <property type="entry name" value="Nucleic acid-binding proteins"/>
    <property type="match status" value="1"/>
</dbReference>
<dbReference type="GO" id="GO:0003697">
    <property type="term" value="F:single-stranded DNA binding"/>
    <property type="evidence" value="ECO:0007669"/>
    <property type="project" value="UniProtKB-UniRule"/>
</dbReference>
<keyword evidence="1 2" id="KW-0238">DNA-binding</keyword>
<gene>
    <name evidence="5" type="primary">ssb</name>
    <name evidence="5" type="ORF">H7C19_18105</name>
</gene>
<accession>A0A7X0RSC1</accession>
<dbReference type="NCBIfam" id="TIGR00621">
    <property type="entry name" value="ssb"/>
    <property type="match status" value="1"/>
</dbReference>
<name>A0A7X0RSC1_9BACL</name>
<dbReference type="PANTHER" id="PTHR10302:SF27">
    <property type="entry name" value="SINGLE-STRANDED DNA-BINDING PROTEIN"/>
    <property type="match status" value="1"/>
</dbReference>
<feature type="region of interest" description="Disordered" evidence="4">
    <location>
        <begin position="102"/>
        <end position="129"/>
    </location>
</feature>
<evidence type="ECO:0000256" key="2">
    <source>
        <dbReference type="HAMAP-Rule" id="MF_00984"/>
    </source>
</evidence>
<comment type="caution">
    <text evidence="2">Lacks conserved residue(s) required for the propagation of feature annotation.</text>
</comment>
<dbReference type="GO" id="GO:0006260">
    <property type="term" value="P:DNA replication"/>
    <property type="evidence" value="ECO:0007669"/>
    <property type="project" value="UniProtKB-UniRule"/>
</dbReference>
<organism evidence="5 6">
    <name type="scientific">Cohnella nanjingensis</name>
    <dbReference type="NCBI Taxonomy" id="1387779"/>
    <lineage>
        <taxon>Bacteria</taxon>
        <taxon>Bacillati</taxon>
        <taxon>Bacillota</taxon>
        <taxon>Bacilli</taxon>
        <taxon>Bacillales</taxon>
        <taxon>Paenibacillaceae</taxon>
        <taxon>Cohnella</taxon>
    </lineage>
</organism>
<comment type="caution">
    <text evidence="5">The sequence shown here is derived from an EMBL/GenBank/DDBJ whole genome shotgun (WGS) entry which is preliminary data.</text>
</comment>
<dbReference type="HAMAP" id="MF_00984">
    <property type="entry name" value="SSB"/>
    <property type="match status" value="1"/>
</dbReference>
<evidence type="ECO:0000256" key="3">
    <source>
        <dbReference type="PIRNR" id="PIRNR002070"/>
    </source>
</evidence>
<dbReference type="AlphaFoldDB" id="A0A7X0RSC1"/>
<dbReference type="RefSeq" id="WP_185144087.1">
    <property type="nucleotide sequence ID" value="NZ_JACJVP010000029.1"/>
</dbReference>
<dbReference type="CDD" id="cd04496">
    <property type="entry name" value="SSB_OBF"/>
    <property type="match status" value="1"/>
</dbReference>
<dbReference type="GO" id="GO:0006281">
    <property type="term" value="P:DNA repair"/>
    <property type="evidence" value="ECO:0007669"/>
    <property type="project" value="UniProtKB-UniRule"/>
</dbReference>
<dbReference type="PROSITE" id="PS50935">
    <property type="entry name" value="SSB"/>
    <property type="match status" value="1"/>
</dbReference>
<keyword evidence="2" id="KW-0235">DNA replication</keyword>
<dbReference type="EMBL" id="JACJVP010000029">
    <property type="protein sequence ID" value="MBB6672598.1"/>
    <property type="molecule type" value="Genomic_DNA"/>
</dbReference>
<dbReference type="SUPFAM" id="SSF50249">
    <property type="entry name" value="Nucleic acid-binding proteins"/>
    <property type="match status" value="1"/>
</dbReference>
<keyword evidence="2" id="KW-0234">DNA repair</keyword>
<dbReference type="PANTHER" id="PTHR10302">
    <property type="entry name" value="SINGLE-STRANDED DNA-BINDING PROTEIN"/>
    <property type="match status" value="1"/>
</dbReference>
<evidence type="ECO:0000313" key="5">
    <source>
        <dbReference type="EMBL" id="MBB6672598.1"/>
    </source>
</evidence>
<evidence type="ECO:0000256" key="1">
    <source>
        <dbReference type="ARBA" id="ARBA00023125"/>
    </source>
</evidence>